<dbReference type="Proteomes" id="UP001497623">
    <property type="component" value="Unassembled WGS sequence"/>
</dbReference>
<feature type="region of interest" description="Disordered" evidence="1">
    <location>
        <begin position="1"/>
        <end position="45"/>
    </location>
</feature>
<name>A0AAV2QEQ2_MEGNR</name>
<feature type="compositionally biased region" description="Polar residues" evidence="1">
    <location>
        <begin position="10"/>
        <end position="20"/>
    </location>
</feature>
<comment type="caution">
    <text evidence="2">The sequence shown here is derived from an EMBL/GenBank/DDBJ whole genome shotgun (WGS) entry which is preliminary data.</text>
</comment>
<reference evidence="2 3" key="1">
    <citation type="submission" date="2024-05" db="EMBL/GenBank/DDBJ databases">
        <authorList>
            <person name="Wallberg A."/>
        </authorList>
    </citation>
    <scope>NUCLEOTIDE SEQUENCE [LARGE SCALE GENOMIC DNA]</scope>
</reference>
<dbReference type="SUPFAM" id="SSF48403">
    <property type="entry name" value="Ankyrin repeat"/>
    <property type="match status" value="1"/>
</dbReference>
<evidence type="ECO:0000256" key="1">
    <source>
        <dbReference type="SAM" id="MobiDB-lite"/>
    </source>
</evidence>
<accession>A0AAV2QEQ2</accession>
<sequence>MLPAVGPTTPEETPLTSKDVLTSEEEDQTQQMDQTEQMDQSKQMNHTKMDYNKQIDQIKQMDQECELEASYSTLTQNDLEEFIKPIFHAINAGDVKSLNRQIAADLKALNSSRCMGLAPIHAAVHTQNIEILKELLNNKALTAAMAFCQSTVYPIATSKGWFEGVSKLTEYASSSSPLTSLSLRLLVHGQEGITDAIGPGNLTSGSATMAEAAAACRDKQCDPASHLGAKDRNLTFVLGLLHHRPC</sequence>
<organism evidence="2 3">
    <name type="scientific">Meganyctiphanes norvegica</name>
    <name type="common">Northern krill</name>
    <name type="synonym">Thysanopoda norvegica</name>
    <dbReference type="NCBI Taxonomy" id="48144"/>
    <lineage>
        <taxon>Eukaryota</taxon>
        <taxon>Metazoa</taxon>
        <taxon>Ecdysozoa</taxon>
        <taxon>Arthropoda</taxon>
        <taxon>Crustacea</taxon>
        <taxon>Multicrustacea</taxon>
        <taxon>Malacostraca</taxon>
        <taxon>Eumalacostraca</taxon>
        <taxon>Eucarida</taxon>
        <taxon>Euphausiacea</taxon>
        <taxon>Euphausiidae</taxon>
        <taxon>Meganyctiphanes</taxon>
    </lineage>
</organism>
<gene>
    <name evidence="2" type="ORF">MNOR_LOCUS10811</name>
</gene>
<dbReference type="Gene3D" id="1.25.40.20">
    <property type="entry name" value="Ankyrin repeat-containing domain"/>
    <property type="match status" value="1"/>
</dbReference>
<evidence type="ECO:0000313" key="2">
    <source>
        <dbReference type="EMBL" id="CAL4078983.1"/>
    </source>
</evidence>
<evidence type="ECO:0000313" key="3">
    <source>
        <dbReference type="Proteomes" id="UP001497623"/>
    </source>
</evidence>
<dbReference type="AlphaFoldDB" id="A0AAV2QEQ2"/>
<dbReference type="InterPro" id="IPR036770">
    <property type="entry name" value="Ankyrin_rpt-contain_sf"/>
</dbReference>
<keyword evidence="3" id="KW-1185">Reference proteome</keyword>
<feature type="compositionally biased region" description="Low complexity" evidence="1">
    <location>
        <begin position="29"/>
        <end position="40"/>
    </location>
</feature>
<proteinExistence type="predicted"/>
<dbReference type="EMBL" id="CAXKWB010005553">
    <property type="protein sequence ID" value="CAL4078983.1"/>
    <property type="molecule type" value="Genomic_DNA"/>
</dbReference>
<protein>
    <submittedName>
        <fullName evidence="2">Uncharacterized protein</fullName>
    </submittedName>
</protein>
<feature type="non-terminal residue" evidence="2">
    <location>
        <position position="246"/>
    </location>
</feature>